<accession>A0A081RL90</accession>
<evidence type="ECO:0000313" key="1">
    <source>
        <dbReference type="EMBL" id="KEQ55963.1"/>
    </source>
</evidence>
<comment type="caution">
    <text evidence="1">The sequence shown here is derived from an EMBL/GenBank/DDBJ whole genome shotgun (WGS) entry which is preliminary data.</text>
</comment>
<dbReference type="Proteomes" id="UP000028059">
    <property type="component" value="Unassembled WGS sequence"/>
</dbReference>
<evidence type="ECO:0000313" key="2">
    <source>
        <dbReference type="Proteomes" id="UP000028059"/>
    </source>
</evidence>
<dbReference type="EMBL" id="JOKN01000043">
    <property type="protein sequence ID" value="KEQ55963.1"/>
    <property type="molecule type" value="Genomic_DNA"/>
</dbReference>
<name>A0A081RL90_9ARCH</name>
<proteinExistence type="predicted"/>
<keyword evidence="2" id="KW-1185">Reference proteome</keyword>
<protein>
    <recommendedName>
        <fullName evidence="3">Replication protein</fullName>
    </recommendedName>
</protein>
<sequence>MSIQKNKNQTLDSFLCPASKQSNSTLQNVADFVSEHKFLTNWMDIEYQGWTLPATHEPHDWCGLWKTIGCNRTDLHEKLGKGRLTYVKQFRRSCYRAKCKSCYTNWIARQANVSTRRVEAYFEKLKQRPIHLILAVPESQRSLPVKLLRQRMSHILKIGNIKGGSVVFHPFRFSKTQHRWYASPHFHLVGFGKSSDIKNAFGRYGWYVKEAGERESVFQTFCYLLSHCGVQKGYQAVTWFGSLSYSKLHVEKEPRITKCPLCNGEFEEIYYEEWIHPIIPPDKHFEGAVDGEGWHKVFTGEYEEPKYEYAPTRDLDELLKGLAN</sequence>
<dbReference type="AlphaFoldDB" id="A0A081RL90"/>
<gene>
    <name evidence="1" type="ORF">AAA799N04_01648</name>
</gene>
<reference evidence="1 2" key="1">
    <citation type="submission" date="2014-06" db="EMBL/GenBank/DDBJ databases">
        <authorList>
            <person name="Ngugi D.K."/>
            <person name="Blom J."/>
            <person name="Alam I."/>
            <person name="Rashid M."/>
            <person name="Ba Alawi W."/>
            <person name="Zhang G."/>
            <person name="Hikmawan T."/>
            <person name="Guan Y."/>
            <person name="Antunes A."/>
            <person name="Siam R."/>
            <person name="ElDorry H."/>
            <person name="Bajic V."/>
            <person name="Stingl U."/>
        </authorList>
    </citation>
    <scope>NUCLEOTIDE SEQUENCE [LARGE SCALE GENOMIC DNA]</scope>
    <source>
        <strain evidence="1">SCGC AAA799-N04</strain>
    </source>
</reference>
<evidence type="ECO:0008006" key="3">
    <source>
        <dbReference type="Google" id="ProtNLM"/>
    </source>
</evidence>
<organism evidence="1 2">
    <name type="scientific">Marine Group I thaumarchaeote SCGC AAA799-N04</name>
    <dbReference type="NCBI Taxonomy" id="1502293"/>
    <lineage>
        <taxon>Archaea</taxon>
        <taxon>Nitrososphaerota</taxon>
        <taxon>Marine Group I</taxon>
    </lineage>
</organism>